<keyword evidence="8 11" id="KW-0472">Membrane</keyword>
<keyword evidence="5" id="KW-0997">Cell inner membrane</keyword>
<proteinExistence type="inferred from homology"/>
<evidence type="ECO:0000256" key="6">
    <source>
        <dbReference type="ARBA" id="ARBA00022692"/>
    </source>
</evidence>
<dbReference type="GO" id="GO:0055085">
    <property type="term" value="P:transmembrane transport"/>
    <property type="evidence" value="ECO:0007669"/>
    <property type="project" value="InterPro"/>
</dbReference>
<dbReference type="Gene3D" id="1.10.3720.10">
    <property type="entry name" value="MetI-like"/>
    <property type="match status" value="1"/>
</dbReference>
<feature type="domain" description="ABC transmembrane type-1" evidence="12">
    <location>
        <begin position="77"/>
        <end position="265"/>
    </location>
</feature>
<evidence type="ECO:0000256" key="11">
    <source>
        <dbReference type="RuleBase" id="RU363032"/>
    </source>
</evidence>
<dbReference type="PANTHER" id="PTHR43848:SF5">
    <property type="entry name" value="SPERMIDINE_PUTRESCINE TRANSPORT SYSTEM PERMEASE PROTEIN POTC"/>
    <property type="match status" value="1"/>
</dbReference>
<evidence type="ECO:0000256" key="7">
    <source>
        <dbReference type="ARBA" id="ARBA00022989"/>
    </source>
</evidence>
<evidence type="ECO:0000256" key="3">
    <source>
        <dbReference type="ARBA" id="ARBA00022448"/>
    </source>
</evidence>
<feature type="transmembrane region" description="Helical" evidence="11">
    <location>
        <begin position="21"/>
        <end position="47"/>
    </location>
</feature>
<evidence type="ECO:0000256" key="4">
    <source>
        <dbReference type="ARBA" id="ARBA00022475"/>
    </source>
</evidence>
<dbReference type="InterPro" id="IPR000515">
    <property type="entry name" value="MetI-like"/>
</dbReference>
<dbReference type="PROSITE" id="PS50928">
    <property type="entry name" value="ABC_TM1"/>
    <property type="match status" value="1"/>
</dbReference>
<feature type="transmembrane region" description="Helical" evidence="11">
    <location>
        <begin position="218"/>
        <end position="239"/>
    </location>
</feature>
<reference evidence="13 14" key="1">
    <citation type="submission" date="2017-10" db="EMBL/GenBank/DDBJ databases">
        <title>Sequencing the genomes of 1000 actinobacteria strains.</title>
        <authorList>
            <person name="Klenk H.-P."/>
        </authorList>
    </citation>
    <scope>NUCLEOTIDE SEQUENCE [LARGE SCALE GENOMIC DNA]</scope>
    <source>
        <strain evidence="13 14">DSM 15597</strain>
    </source>
</reference>
<evidence type="ECO:0000259" key="12">
    <source>
        <dbReference type="PROSITE" id="PS50928"/>
    </source>
</evidence>
<evidence type="ECO:0000256" key="10">
    <source>
        <dbReference type="ARBA" id="ARBA00039580"/>
    </source>
</evidence>
<dbReference type="CDD" id="cd06261">
    <property type="entry name" value="TM_PBP2"/>
    <property type="match status" value="1"/>
</dbReference>
<keyword evidence="3 11" id="KW-0813">Transport</keyword>
<evidence type="ECO:0000313" key="13">
    <source>
        <dbReference type="EMBL" id="PFG17263.1"/>
    </source>
</evidence>
<feature type="transmembrane region" description="Helical" evidence="11">
    <location>
        <begin position="145"/>
        <end position="164"/>
    </location>
</feature>
<comment type="subcellular location">
    <subcellularLocation>
        <location evidence="1">Cell inner membrane</location>
        <topology evidence="1">Multi-pass membrane protein</topology>
    </subcellularLocation>
    <subcellularLocation>
        <location evidence="11">Cell membrane</location>
        <topology evidence="11">Multi-pass membrane protein</topology>
    </subcellularLocation>
</comment>
<comment type="function">
    <text evidence="9">Required for the activity of the bacterial periplasmic transport system of putrescine and spermidine.</text>
</comment>
<evidence type="ECO:0000256" key="9">
    <source>
        <dbReference type="ARBA" id="ARBA00037216"/>
    </source>
</evidence>
<dbReference type="InterPro" id="IPR035906">
    <property type="entry name" value="MetI-like_sf"/>
</dbReference>
<keyword evidence="7 11" id="KW-1133">Transmembrane helix</keyword>
<keyword evidence="14" id="KW-1185">Reference proteome</keyword>
<feature type="transmembrane region" description="Helical" evidence="11">
    <location>
        <begin position="246"/>
        <end position="268"/>
    </location>
</feature>
<evidence type="ECO:0000256" key="8">
    <source>
        <dbReference type="ARBA" id="ARBA00023136"/>
    </source>
</evidence>
<dbReference type="GO" id="GO:0005886">
    <property type="term" value="C:plasma membrane"/>
    <property type="evidence" value="ECO:0007669"/>
    <property type="project" value="UniProtKB-SubCell"/>
</dbReference>
<feature type="transmembrane region" description="Helical" evidence="11">
    <location>
        <begin position="83"/>
        <end position="102"/>
    </location>
</feature>
<feature type="transmembrane region" description="Helical" evidence="11">
    <location>
        <begin position="114"/>
        <end position="139"/>
    </location>
</feature>
<evidence type="ECO:0000256" key="2">
    <source>
        <dbReference type="ARBA" id="ARBA00007069"/>
    </source>
</evidence>
<sequence length="276" mass="29356">MSELITAGRKRVPRALDSRSFPGVGPVAIAALVFLYLPMLVTTIYAFNSGDQALVWEGFSTHWFGYVLTNHTMIDTAVTSVQLAAAATLTAVVMALAFALAVDGLRRRGSALANALMAAPLVIPEVVLAVATLAFIRMIGLQPGFLSLYLAHTTFCIPFALMPIRSRLDGIGREVFEAGADLGATAVPMLWRITLPLLVPGLVSGALLSFVISMDDFIISSFLSSAGSTTLPVYLYGLIRRGPTPAINVVALLLLALAVVVTSFTYLAPKKKRSES</sequence>
<dbReference type="InterPro" id="IPR051789">
    <property type="entry name" value="Bact_Polyamine_Transport"/>
</dbReference>
<dbReference type="AlphaFoldDB" id="A0A2A9CS54"/>
<comment type="similarity">
    <text evidence="2">Belongs to the binding-protein-dependent transport system permease family. CysTW subfamily.</text>
</comment>
<evidence type="ECO:0000256" key="1">
    <source>
        <dbReference type="ARBA" id="ARBA00004429"/>
    </source>
</evidence>
<gene>
    <name evidence="13" type="ORF">ATK74_1829</name>
</gene>
<name>A0A2A9CS54_9ACTN</name>
<organism evidence="13 14">
    <name type="scientific">Propionicimonas paludicola</name>
    <dbReference type="NCBI Taxonomy" id="185243"/>
    <lineage>
        <taxon>Bacteria</taxon>
        <taxon>Bacillati</taxon>
        <taxon>Actinomycetota</taxon>
        <taxon>Actinomycetes</taxon>
        <taxon>Propionibacteriales</taxon>
        <taxon>Nocardioidaceae</taxon>
        <taxon>Propionicimonas</taxon>
    </lineage>
</organism>
<dbReference type="Pfam" id="PF00528">
    <property type="entry name" value="BPD_transp_1"/>
    <property type="match status" value="1"/>
</dbReference>
<dbReference type="Proteomes" id="UP000226079">
    <property type="component" value="Unassembled WGS sequence"/>
</dbReference>
<keyword evidence="4" id="KW-1003">Cell membrane</keyword>
<protein>
    <recommendedName>
        <fullName evidence="10">Spermidine/putrescine transport system permease protein PotC</fullName>
    </recommendedName>
</protein>
<dbReference type="OrthoDB" id="9774448at2"/>
<dbReference type="RefSeq" id="WP_098460708.1">
    <property type="nucleotide sequence ID" value="NZ_PDJC01000001.1"/>
</dbReference>
<evidence type="ECO:0000313" key="14">
    <source>
        <dbReference type="Proteomes" id="UP000226079"/>
    </source>
</evidence>
<comment type="caution">
    <text evidence="13">The sequence shown here is derived from an EMBL/GenBank/DDBJ whole genome shotgun (WGS) entry which is preliminary data.</text>
</comment>
<accession>A0A2A9CS54</accession>
<dbReference type="PANTHER" id="PTHR43848">
    <property type="entry name" value="PUTRESCINE TRANSPORT SYSTEM PERMEASE PROTEIN POTI"/>
    <property type="match status" value="1"/>
</dbReference>
<dbReference type="SUPFAM" id="SSF161098">
    <property type="entry name" value="MetI-like"/>
    <property type="match status" value="1"/>
</dbReference>
<dbReference type="EMBL" id="PDJC01000001">
    <property type="protein sequence ID" value="PFG17263.1"/>
    <property type="molecule type" value="Genomic_DNA"/>
</dbReference>
<keyword evidence="6 11" id="KW-0812">Transmembrane</keyword>
<feature type="transmembrane region" description="Helical" evidence="11">
    <location>
        <begin position="193"/>
        <end position="212"/>
    </location>
</feature>
<evidence type="ECO:0000256" key="5">
    <source>
        <dbReference type="ARBA" id="ARBA00022519"/>
    </source>
</evidence>